<evidence type="ECO:0000256" key="4">
    <source>
        <dbReference type="ARBA" id="ARBA00022833"/>
    </source>
</evidence>
<dbReference type="GO" id="GO:0046872">
    <property type="term" value="F:metal ion binding"/>
    <property type="evidence" value="ECO:0007669"/>
    <property type="project" value="UniProtKB-KW"/>
</dbReference>
<feature type="DNA-binding region" description="Homeobox" evidence="9">
    <location>
        <begin position="223"/>
        <end position="282"/>
    </location>
</feature>
<dbReference type="GeneID" id="109901556"/>
<keyword evidence="4 10" id="KW-0862">Zinc</keyword>
<dbReference type="PANTHER" id="PTHR24204">
    <property type="entry name" value="INSULIN GENE ENHANCER PROTEIN"/>
    <property type="match status" value="1"/>
</dbReference>
<dbReference type="PANTHER" id="PTHR24204:SF8">
    <property type="entry name" value="TAILUP, ISOFORM A"/>
    <property type="match status" value="1"/>
</dbReference>
<dbReference type="GO" id="GO:0048665">
    <property type="term" value="P:neuron fate specification"/>
    <property type="evidence" value="ECO:0007669"/>
    <property type="project" value="InterPro"/>
</dbReference>
<dbReference type="GO" id="GO:0000981">
    <property type="term" value="F:DNA-binding transcription factor activity, RNA polymerase II-specific"/>
    <property type="evidence" value="ECO:0007669"/>
    <property type="project" value="InterPro"/>
</dbReference>
<dbReference type="GO" id="GO:0003677">
    <property type="term" value="F:DNA binding"/>
    <property type="evidence" value="ECO:0007669"/>
    <property type="project" value="UniProtKB-UniRule"/>
</dbReference>
<dbReference type="InterPro" id="IPR047169">
    <property type="entry name" value="ISL1/2-like"/>
</dbReference>
<keyword evidence="6 9" id="KW-0238">DNA-binding</keyword>
<keyword evidence="2 10" id="KW-0479">Metal-binding</keyword>
<gene>
    <name evidence="14" type="primary">LOC109901556</name>
</gene>
<dbReference type="Pfam" id="PF00046">
    <property type="entry name" value="Homeodomain"/>
    <property type="match status" value="1"/>
</dbReference>
<evidence type="ECO:0000256" key="1">
    <source>
        <dbReference type="ARBA" id="ARBA00004123"/>
    </source>
</evidence>
<keyword evidence="8 9" id="KW-0539">Nucleus</keyword>
<evidence type="ECO:0000256" key="6">
    <source>
        <dbReference type="ARBA" id="ARBA00023125"/>
    </source>
</evidence>
<evidence type="ECO:0000256" key="7">
    <source>
        <dbReference type="ARBA" id="ARBA00023155"/>
    </source>
</evidence>
<evidence type="ECO:0000313" key="15">
    <source>
        <dbReference type="Proteomes" id="UP000694557"/>
    </source>
</evidence>
<dbReference type="SUPFAM" id="SSF57716">
    <property type="entry name" value="Glucocorticoid receptor-like (DNA-binding domain)"/>
    <property type="match status" value="1"/>
</dbReference>
<reference evidence="14" key="1">
    <citation type="submission" date="2025-08" db="UniProtKB">
        <authorList>
            <consortium name="Ensembl"/>
        </authorList>
    </citation>
    <scope>IDENTIFICATION</scope>
</reference>
<dbReference type="GO" id="GO:0045944">
    <property type="term" value="P:positive regulation of transcription by RNA polymerase II"/>
    <property type="evidence" value="ECO:0007669"/>
    <property type="project" value="InterPro"/>
</dbReference>
<feature type="domain" description="Homeobox" evidence="13">
    <location>
        <begin position="221"/>
        <end position="281"/>
    </location>
</feature>
<dbReference type="Gene3D" id="1.10.10.60">
    <property type="entry name" value="Homeodomain-like"/>
    <property type="match status" value="1"/>
</dbReference>
<dbReference type="InterPro" id="IPR001781">
    <property type="entry name" value="Znf_LIM"/>
</dbReference>
<dbReference type="InterPro" id="IPR009057">
    <property type="entry name" value="Homeodomain-like_sf"/>
</dbReference>
<dbReference type="Gene3D" id="2.10.110.10">
    <property type="entry name" value="Cysteine Rich Protein"/>
    <property type="match status" value="2"/>
</dbReference>
<name>A0A8C7JQ24_ONCKI</name>
<evidence type="ECO:0000256" key="10">
    <source>
        <dbReference type="PROSITE-ProRule" id="PRU00125"/>
    </source>
</evidence>
<dbReference type="SUPFAM" id="SSF46689">
    <property type="entry name" value="Homeodomain-like"/>
    <property type="match status" value="1"/>
</dbReference>
<comment type="subcellular location">
    <subcellularLocation>
        <location evidence="1 9 11">Nucleus</location>
    </subcellularLocation>
</comment>
<dbReference type="Pfam" id="PF00412">
    <property type="entry name" value="LIM"/>
    <property type="match status" value="2"/>
</dbReference>
<dbReference type="Proteomes" id="UP000694557">
    <property type="component" value="Unassembled WGS sequence"/>
</dbReference>
<feature type="domain" description="LIM zinc-binding" evidence="12">
    <location>
        <begin position="65"/>
        <end position="127"/>
    </location>
</feature>
<dbReference type="Ensembl" id="ENSOKIT00005096922.1">
    <property type="protein sequence ID" value="ENSOKIP00005090696.1"/>
    <property type="gene ID" value="ENSOKIG00005039559.1"/>
</dbReference>
<evidence type="ECO:0000256" key="3">
    <source>
        <dbReference type="ARBA" id="ARBA00022737"/>
    </source>
</evidence>
<accession>A0A8C7JQ24</accession>
<dbReference type="CDD" id="cd00086">
    <property type="entry name" value="homeodomain"/>
    <property type="match status" value="1"/>
</dbReference>
<dbReference type="GeneTree" id="ENSGT00940000153731"/>
<organism evidence="14 15">
    <name type="scientific">Oncorhynchus kisutch</name>
    <name type="common">Coho salmon</name>
    <name type="synonym">Salmo kisutch</name>
    <dbReference type="NCBI Taxonomy" id="8019"/>
    <lineage>
        <taxon>Eukaryota</taxon>
        <taxon>Metazoa</taxon>
        <taxon>Chordata</taxon>
        <taxon>Craniata</taxon>
        <taxon>Vertebrata</taxon>
        <taxon>Euteleostomi</taxon>
        <taxon>Actinopterygii</taxon>
        <taxon>Neopterygii</taxon>
        <taxon>Teleostei</taxon>
        <taxon>Protacanthopterygii</taxon>
        <taxon>Salmoniformes</taxon>
        <taxon>Salmonidae</taxon>
        <taxon>Salmoninae</taxon>
        <taxon>Oncorhynchus</taxon>
    </lineage>
</organism>
<dbReference type="SMART" id="SM00132">
    <property type="entry name" value="LIM"/>
    <property type="match status" value="2"/>
</dbReference>
<keyword evidence="7 9" id="KW-0371">Homeobox</keyword>
<evidence type="ECO:0000256" key="11">
    <source>
        <dbReference type="RuleBase" id="RU000682"/>
    </source>
</evidence>
<evidence type="ECO:0000256" key="8">
    <source>
        <dbReference type="ARBA" id="ARBA00023242"/>
    </source>
</evidence>
<dbReference type="AlphaFoldDB" id="A0A8C7JQ24"/>
<dbReference type="PROSITE" id="PS00478">
    <property type="entry name" value="LIM_DOMAIN_1"/>
    <property type="match status" value="1"/>
</dbReference>
<feature type="domain" description="LIM zinc-binding" evidence="12">
    <location>
        <begin position="128"/>
        <end position="189"/>
    </location>
</feature>
<evidence type="ECO:0000256" key="5">
    <source>
        <dbReference type="ARBA" id="ARBA00023038"/>
    </source>
</evidence>
<keyword evidence="15" id="KW-1185">Reference proteome</keyword>
<keyword evidence="3" id="KW-0677">Repeat</keyword>
<keyword evidence="5 10" id="KW-0440">LIM domain</keyword>
<dbReference type="SMART" id="SM00389">
    <property type="entry name" value="HOX"/>
    <property type="match status" value="1"/>
</dbReference>
<evidence type="ECO:0000313" key="14">
    <source>
        <dbReference type="Ensembl" id="ENSOKIP00005090696.1"/>
    </source>
</evidence>
<dbReference type="GO" id="GO:0007409">
    <property type="term" value="P:axonogenesis"/>
    <property type="evidence" value="ECO:0007669"/>
    <property type="project" value="TreeGrafter"/>
</dbReference>
<proteinExistence type="predicted"/>
<dbReference type="GO" id="GO:0005634">
    <property type="term" value="C:nucleus"/>
    <property type="evidence" value="ECO:0007669"/>
    <property type="project" value="UniProtKB-SubCell"/>
</dbReference>
<evidence type="ECO:0000256" key="2">
    <source>
        <dbReference type="ARBA" id="ARBA00022723"/>
    </source>
</evidence>
<dbReference type="InterPro" id="IPR017970">
    <property type="entry name" value="Homeobox_CS"/>
</dbReference>
<protein>
    <submittedName>
        <fullName evidence="14">Insulin gene enhancer protein ISL-2B</fullName>
    </submittedName>
</protein>
<dbReference type="PROSITE" id="PS50023">
    <property type="entry name" value="LIM_DOMAIN_2"/>
    <property type="match status" value="2"/>
</dbReference>
<dbReference type="RefSeq" id="XP_020353147.2">
    <property type="nucleotide sequence ID" value="XM_020497558.2"/>
</dbReference>
<evidence type="ECO:0000256" key="9">
    <source>
        <dbReference type="PROSITE-ProRule" id="PRU00108"/>
    </source>
</evidence>
<sequence length="375" mass="41235">MLCDGPMSGESLLSPAQTEFHSVGTVDLLSEYTLMLPGETLEDHSNTSKLGPGCNEESCPQGAVWPCAGCGESIRDPVVLRVGSNQQWHTGCLCCDECHCPLGESVSCFLRDGRTLCRTDYARLFAEKCGGCGEAVLSSDLVVRAGRQNYHPDCLHCSLCGALLMPGDSFTLGPGGPCCQAEHTMPEQQIQKADSLKKRKGSGRRGGVWERRWLDRGRSRGVRVRVRTVLSDTQLKALCTCYSQTPRPDAEVKLQLSQLTGLNKRVIRVWFQNKRCKDKKSHAKKGGRPVSDLDFTALLCTAARPMVVLSPEPPDFALQIYVYESSWQPLDGQIKLSADHDELTLTHISQRTCFSEDLGSPPQQGDEYAVTIRTI</sequence>
<evidence type="ECO:0000259" key="12">
    <source>
        <dbReference type="PROSITE" id="PS50023"/>
    </source>
</evidence>
<reference evidence="14" key="2">
    <citation type="submission" date="2025-09" db="UniProtKB">
        <authorList>
            <consortium name="Ensembl"/>
        </authorList>
    </citation>
    <scope>IDENTIFICATION</scope>
</reference>
<dbReference type="InterPro" id="IPR001356">
    <property type="entry name" value="HD"/>
</dbReference>
<dbReference type="FunFam" id="1.10.10.60:FF:000041">
    <property type="entry name" value="insulin gene enhancer protein ISL-1"/>
    <property type="match status" value="1"/>
</dbReference>
<dbReference type="KEGG" id="oki:109901556"/>
<evidence type="ECO:0000259" key="13">
    <source>
        <dbReference type="PROSITE" id="PS50071"/>
    </source>
</evidence>
<dbReference type="PROSITE" id="PS00027">
    <property type="entry name" value="HOMEOBOX_1"/>
    <property type="match status" value="1"/>
</dbReference>
<dbReference type="PROSITE" id="PS50071">
    <property type="entry name" value="HOMEOBOX_2"/>
    <property type="match status" value="1"/>
</dbReference>